<dbReference type="GO" id="GO:0051301">
    <property type="term" value="P:cell division"/>
    <property type="evidence" value="ECO:0007669"/>
    <property type="project" value="UniProtKB-KW"/>
</dbReference>
<evidence type="ECO:0000313" key="9">
    <source>
        <dbReference type="EMBL" id="CAD5122089.1"/>
    </source>
</evidence>
<gene>
    <name evidence="9" type="ORF">DGYR_LOCUS9940</name>
</gene>
<keyword evidence="3" id="KW-0963">Cytoplasm</keyword>
<evidence type="ECO:0000256" key="5">
    <source>
        <dbReference type="ARBA" id="ARBA00022776"/>
    </source>
</evidence>
<evidence type="ECO:0000256" key="8">
    <source>
        <dbReference type="ARBA" id="ARBA00061603"/>
    </source>
</evidence>
<dbReference type="Proteomes" id="UP000549394">
    <property type="component" value="Unassembled WGS sequence"/>
</dbReference>
<evidence type="ECO:0000256" key="6">
    <source>
        <dbReference type="ARBA" id="ARBA00023242"/>
    </source>
</evidence>
<protein>
    <submittedName>
        <fullName evidence="9">DgyrCDS10539</fullName>
    </submittedName>
</protein>
<comment type="subcellular location">
    <subcellularLocation>
        <location evidence="2">Cytoplasm</location>
    </subcellularLocation>
    <subcellularLocation>
        <location evidence="1">Nucleus</location>
    </subcellularLocation>
</comment>
<dbReference type="PANTHER" id="PTHR12955">
    <property type="entry name" value="SARCOMA ANTIGEN NY-SAR-95-RELATED"/>
    <property type="match status" value="1"/>
</dbReference>
<evidence type="ECO:0000256" key="4">
    <source>
        <dbReference type="ARBA" id="ARBA00022618"/>
    </source>
</evidence>
<evidence type="ECO:0000256" key="7">
    <source>
        <dbReference type="ARBA" id="ARBA00023306"/>
    </source>
</evidence>
<sequence length="611" mass="69269">MSSNLLHKTVFILDHGESTLQKCGEKVDFDGVFKHRAAKNSNISPLPPIEKTLWSCNVESVVEYCRIAYDVLPYYYLIRVLTCDDTCHVLNDWNEKEQNTTFLLNGLAKVSVPRENQDANLEEGVRKAMELISQPSPLQLNMLEKGMKIDNTGRVIIFSSSLTQDRIDHLEDVMSNLLGEKNRSSISPSKIRINHIDFEFVSVRPVNEKMGGIKERSDVLSKDLNRTIVCTESGQKLAQVVVQRCIAHYDLGITSVTGIPMKEEQNAASSTNYDVELLHSRDAHSKYCTETRPSFDLPGSEVVGLKWVPPKSSSQIADVQPSRVAYRVTPVDVNSRPSSCLTNFILSGRSVLLEHTHSKQYPNFFLAAHSGVIYIHSTCKCPDIPGISEGAGGRLTDYRIHDFGEFMMGSRLVPESEQTGLKKSLEYMDRCLRYWPLTQSESLLAHQSINQYINPLQALLSKANLTPDVNANCFRLITQLFQLESSNELIPQGVVAKGKREEQIKQFWCQFEKMLRCYSSISENHKSLLDKFLSVKGNCLQEHEYPVFEDSDDVDKDVLLLFENKKEVTLWDVYMTQNAPKNKRLKFEGILDNGKVSKLYPSLQEKELNNI</sequence>
<evidence type="ECO:0000256" key="2">
    <source>
        <dbReference type="ARBA" id="ARBA00004496"/>
    </source>
</evidence>
<dbReference type="GO" id="GO:0051642">
    <property type="term" value="P:centrosome localization"/>
    <property type="evidence" value="ECO:0007669"/>
    <property type="project" value="TreeGrafter"/>
</dbReference>
<dbReference type="GO" id="GO:0007346">
    <property type="term" value="P:regulation of mitotic cell cycle"/>
    <property type="evidence" value="ECO:0007669"/>
    <property type="project" value="TreeGrafter"/>
</dbReference>
<keyword evidence="10" id="KW-1185">Reference proteome</keyword>
<dbReference type="GO" id="GO:0005737">
    <property type="term" value="C:cytoplasm"/>
    <property type="evidence" value="ECO:0007669"/>
    <property type="project" value="UniProtKB-SubCell"/>
</dbReference>
<dbReference type="OrthoDB" id="5844105at2759"/>
<dbReference type="AlphaFoldDB" id="A0A7I8W0H6"/>
<keyword evidence="5" id="KW-0498">Mitosis</keyword>
<name>A0A7I8W0H6_9ANNE</name>
<dbReference type="GO" id="GO:0032039">
    <property type="term" value="C:integrator complex"/>
    <property type="evidence" value="ECO:0007669"/>
    <property type="project" value="TreeGrafter"/>
</dbReference>
<evidence type="ECO:0000313" key="10">
    <source>
        <dbReference type="Proteomes" id="UP000549394"/>
    </source>
</evidence>
<dbReference type="PANTHER" id="PTHR12955:SF1">
    <property type="entry name" value="INTEGRATOR COMPLEX SUBUNIT 13"/>
    <property type="match status" value="1"/>
</dbReference>
<comment type="similarity">
    <text evidence="8">Belongs to the Integrator subunit 13 family.</text>
</comment>
<dbReference type="InterPro" id="IPR019355">
    <property type="entry name" value="Cell_cycle_regulator_Mat89Bb"/>
</dbReference>
<keyword evidence="4" id="KW-0132">Cell division</keyword>
<accession>A0A7I8W0H6</accession>
<keyword evidence="7" id="KW-0131">Cell cycle</keyword>
<evidence type="ECO:0000256" key="1">
    <source>
        <dbReference type="ARBA" id="ARBA00004123"/>
    </source>
</evidence>
<comment type="caution">
    <text evidence="9">The sequence shown here is derived from an EMBL/GenBank/DDBJ whole genome shotgun (WGS) entry which is preliminary data.</text>
</comment>
<reference evidence="9 10" key="1">
    <citation type="submission" date="2020-08" db="EMBL/GenBank/DDBJ databases">
        <authorList>
            <person name="Hejnol A."/>
        </authorList>
    </citation>
    <scope>NUCLEOTIDE SEQUENCE [LARGE SCALE GENOMIC DNA]</scope>
</reference>
<proteinExistence type="inferred from homology"/>
<evidence type="ECO:0000256" key="3">
    <source>
        <dbReference type="ARBA" id="ARBA00022490"/>
    </source>
</evidence>
<organism evidence="9 10">
    <name type="scientific">Dimorphilus gyrociliatus</name>
    <dbReference type="NCBI Taxonomy" id="2664684"/>
    <lineage>
        <taxon>Eukaryota</taxon>
        <taxon>Metazoa</taxon>
        <taxon>Spiralia</taxon>
        <taxon>Lophotrochozoa</taxon>
        <taxon>Annelida</taxon>
        <taxon>Polychaeta</taxon>
        <taxon>Polychaeta incertae sedis</taxon>
        <taxon>Dinophilidae</taxon>
        <taxon>Dimorphilus</taxon>
    </lineage>
</organism>
<dbReference type="Pfam" id="PF10221">
    <property type="entry name" value="Mat89Bb"/>
    <property type="match status" value="1"/>
</dbReference>
<keyword evidence="6" id="KW-0539">Nucleus</keyword>
<dbReference type="EMBL" id="CAJFCJ010000016">
    <property type="protein sequence ID" value="CAD5122089.1"/>
    <property type="molecule type" value="Genomic_DNA"/>
</dbReference>